<gene>
    <name evidence="1 4" type="primary">ispF</name>
    <name evidence="4" type="ORF">SDIMI_v3c08250</name>
</gene>
<dbReference type="GO" id="GO:0019288">
    <property type="term" value="P:isopentenyl diphosphate biosynthetic process, methylerythritol 4-phosphate pathway"/>
    <property type="evidence" value="ECO:0007669"/>
    <property type="project" value="UniProtKB-UniRule"/>
</dbReference>
<protein>
    <recommendedName>
        <fullName evidence="1 2">2-C-methyl-D-erythritol 2,4-cyclodiphosphate synthase</fullName>
        <shortName evidence="1">MECDP-synthase</shortName>
        <shortName evidence="1">MECPP-synthase</shortName>
        <shortName evidence="1">MECPS</shortName>
        <ecNumber evidence="1 2">4.6.1.12</ecNumber>
    </recommendedName>
</protein>
<comment type="caution">
    <text evidence="1">Lacks conserved residue(s) required for the propagation of feature annotation.</text>
</comment>
<dbReference type="HAMAP" id="MF_00107">
    <property type="entry name" value="IspF"/>
    <property type="match status" value="1"/>
</dbReference>
<dbReference type="InterPro" id="IPR003526">
    <property type="entry name" value="MECDP_synthase"/>
</dbReference>
<keyword evidence="1" id="KW-0479">Metal-binding</keyword>
<dbReference type="FunCoup" id="S5LXJ5">
    <property type="interactions" value="206"/>
</dbReference>
<feature type="site" description="Transition state stabilizer" evidence="1">
    <location>
        <position position="134"/>
    </location>
</feature>
<dbReference type="OrthoDB" id="9804336at2"/>
<proteinExistence type="inferred from homology"/>
<dbReference type="SUPFAM" id="SSF69765">
    <property type="entry name" value="IpsF-like"/>
    <property type="match status" value="1"/>
</dbReference>
<dbReference type="Proteomes" id="UP000014983">
    <property type="component" value="Chromosome"/>
</dbReference>
<evidence type="ECO:0000313" key="4">
    <source>
        <dbReference type="EMBL" id="AGR42529.1"/>
    </source>
</evidence>
<name>S5LXJ5_9MOLU</name>
<comment type="cofactor">
    <cofactor evidence="1">
        <name>a divalent metal cation</name>
        <dbReference type="ChEBI" id="CHEBI:60240"/>
    </cofactor>
    <text evidence="1">Binds 1 divalent metal cation per subunit.</text>
</comment>
<dbReference type="KEGG" id="sdi:SDIMI_v3c08250"/>
<dbReference type="GO" id="GO:0046872">
    <property type="term" value="F:metal ion binding"/>
    <property type="evidence" value="ECO:0007669"/>
    <property type="project" value="UniProtKB-KW"/>
</dbReference>
<dbReference type="CDD" id="cd00554">
    <property type="entry name" value="MECDP_synthase"/>
    <property type="match status" value="1"/>
</dbReference>
<sequence>MQYRVGFSKDTHNLIDGHNIKLGGIEIPSNKSVEAYSDGDILYHSLAEALFGSLGLEDLGQNYNSKNMTEGFDSFIIIFDALNHLNKKNYKISNVDILIELDSPKLGQYKNEIKQKLAKELTISLDQISVKATTTEGNFENIITCYCNLIIYKSEEK</sequence>
<evidence type="ECO:0000256" key="2">
    <source>
        <dbReference type="RuleBase" id="RU004395"/>
    </source>
</evidence>
<dbReference type="EMBL" id="CP005076">
    <property type="protein sequence ID" value="AGR42529.1"/>
    <property type="molecule type" value="Genomic_DNA"/>
</dbReference>
<comment type="function">
    <text evidence="1">Involved in the biosynthesis of isopentenyl diphosphate (IPP) and dimethylallyl diphosphate (DMAPP), two major building blocks of isoprenoid compounds. Catalyzes the conversion of 4-diphosphocytidyl-2-C-methyl-D-erythritol 2-phosphate (CDP-ME2P) to 2-C-methyl-D-erythritol 2,4-cyclodiphosphate (ME-CPP) with a corresponding release of cytidine 5-monophosphate (CMP).</text>
</comment>
<feature type="binding site" evidence="1">
    <location>
        <begin position="10"/>
        <end position="12"/>
    </location>
    <ligand>
        <name>4-CDP-2-C-methyl-D-erythritol 2-phosphate</name>
        <dbReference type="ChEBI" id="CHEBI:57919"/>
    </ligand>
</feature>
<dbReference type="STRING" id="1276221.SDIMI_v3c08250"/>
<keyword evidence="1 2" id="KW-0456">Lyase</keyword>
<dbReference type="Gene3D" id="3.30.1330.50">
    <property type="entry name" value="2-C-methyl-D-erythritol 2,4-cyclodiphosphate synthase"/>
    <property type="match status" value="1"/>
</dbReference>
<keyword evidence="1 2" id="KW-0414">Isoprene biosynthesis</keyword>
<comment type="similarity">
    <text evidence="1 2">Belongs to the IspF family.</text>
</comment>
<evidence type="ECO:0000256" key="1">
    <source>
        <dbReference type="HAMAP-Rule" id="MF_00107"/>
    </source>
</evidence>
<reference evidence="4 5" key="1">
    <citation type="journal article" date="2013" name="Genome Biol. Evol.">
        <title>Comparison of metabolic capacities and inference of gene content evolution in mosquito-associated Spiroplasma diminutum and S. taiwanense.</title>
        <authorList>
            <person name="Lo W.S."/>
            <person name="Ku C."/>
            <person name="Chen L.L."/>
            <person name="Chang T.H."/>
            <person name="Kuo C.H."/>
        </authorList>
    </citation>
    <scope>NUCLEOTIDE SEQUENCE [LARGE SCALE GENOMIC DNA]</scope>
    <source>
        <strain evidence="4">CUAS-1</strain>
    </source>
</reference>
<dbReference type="AlphaFoldDB" id="S5LXJ5"/>
<feature type="binding site" evidence="1">
    <location>
        <begin position="58"/>
        <end position="60"/>
    </location>
    <ligand>
        <name>4-CDP-2-C-methyl-D-erythritol 2-phosphate</name>
        <dbReference type="ChEBI" id="CHEBI:57919"/>
    </ligand>
</feature>
<dbReference type="RefSeq" id="WP_020836757.1">
    <property type="nucleotide sequence ID" value="NC_021833.1"/>
</dbReference>
<dbReference type="PANTHER" id="PTHR43181:SF1">
    <property type="entry name" value="2-C-METHYL-D-ERYTHRITOL 2,4-CYCLODIPHOSPHATE SYNTHASE, CHLOROPLASTIC"/>
    <property type="match status" value="1"/>
</dbReference>
<feature type="domain" description="2-C-methyl-D-erythritol 2,4-cyclodiphosphate synthase" evidence="3">
    <location>
        <begin position="4"/>
        <end position="150"/>
    </location>
</feature>
<dbReference type="PATRIC" id="fig|1276221.3.peg.827"/>
<feature type="binding site" evidence="1">
    <location>
        <begin position="133"/>
        <end position="136"/>
    </location>
    <ligand>
        <name>4-CDP-2-C-methyl-D-erythritol 2-phosphate</name>
        <dbReference type="ChEBI" id="CHEBI:57919"/>
    </ligand>
</feature>
<keyword evidence="5" id="KW-1185">Reference proteome</keyword>
<dbReference type="NCBIfam" id="TIGR00151">
    <property type="entry name" value="ispF"/>
    <property type="match status" value="1"/>
</dbReference>
<comment type="subunit">
    <text evidence="1">Homotrimer.</text>
</comment>
<feature type="binding site" evidence="1">
    <location>
        <position position="12"/>
    </location>
    <ligand>
        <name>a divalent metal cation</name>
        <dbReference type="ChEBI" id="CHEBI:60240"/>
    </ligand>
</feature>
<dbReference type="InParanoid" id="S5LXJ5"/>
<organism evidence="4 5">
    <name type="scientific">Spiroplasma diminutum CUAS-1</name>
    <dbReference type="NCBI Taxonomy" id="1276221"/>
    <lineage>
        <taxon>Bacteria</taxon>
        <taxon>Bacillati</taxon>
        <taxon>Mycoplasmatota</taxon>
        <taxon>Mollicutes</taxon>
        <taxon>Entomoplasmatales</taxon>
        <taxon>Spiroplasmataceae</taxon>
        <taxon>Spiroplasma</taxon>
    </lineage>
</organism>
<dbReference type="PANTHER" id="PTHR43181">
    <property type="entry name" value="2-C-METHYL-D-ERYTHRITOL 2,4-CYCLODIPHOSPHATE SYNTHASE, CHLOROPLASTIC"/>
    <property type="match status" value="1"/>
</dbReference>
<comment type="pathway">
    <text evidence="1">Isoprenoid biosynthesis; isopentenyl diphosphate biosynthesis via DXP pathway; isopentenyl diphosphate from 1-deoxy-D-xylulose 5-phosphate: step 4/6.</text>
</comment>
<accession>S5LXJ5</accession>
<dbReference type="GO" id="GO:0016114">
    <property type="term" value="P:terpenoid biosynthetic process"/>
    <property type="evidence" value="ECO:0007669"/>
    <property type="project" value="InterPro"/>
</dbReference>
<evidence type="ECO:0000313" key="5">
    <source>
        <dbReference type="Proteomes" id="UP000014983"/>
    </source>
</evidence>
<dbReference type="InterPro" id="IPR036571">
    <property type="entry name" value="MECDP_synthase_sf"/>
</dbReference>
<dbReference type="Pfam" id="PF02542">
    <property type="entry name" value="YgbB"/>
    <property type="match status" value="1"/>
</dbReference>
<dbReference type="EC" id="4.6.1.12" evidence="1 2"/>
<feature type="binding site" evidence="1">
    <location>
        <position position="10"/>
    </location>
    <ligand>
        <name>a divalent metal cation</name>
        <dbReference type="ChEBI" id="CHEBI:60240"/>
    </ligand>
</feature>
<dbReference type="HOGENOM" id="CLU_084630_2_1_14"/>
<dbReference type="UniPathway" id="UPA00056">
    <property type="reaction ID" value="UER00095"/>
</dbReference>
<comment type="catalytic activity">
    <reaction evidence="1 2">
        <text>4-CDP-2-C-methyl-D-erythritol 2-phosphate = 2-C-methyl-D-erythritol 2,4-cyclic diphosphate + CMP</text>
        <dbReference type="Rhea" id="RHEA:23864"/>
        <dbReference type="ChEBI" id="CHEBI:57919"/>
        <dbReference type="ChEBI" id="CHEBI:58483"/>
        <dbReference type="ChEBI" id="CHEBI:60377"/>
        <dbReference type="EC" id="4.6.1.12"/>
    </reaction>
</comment>
<dbReference type="GO" id="GO:0008685">
    <property type="term" value="F:2-C-methyl-D-erythritol 2,4-cyclodiphosphate synthase activity"/>
    <property type="evidence" value="ECO:0007669"/>
    <property type="project" value="UniProtKB-UniRule"/>
</dbReference>
<evidence type="ECO:0000259" key="3">
    <source>
        <dbReference type="Pfam" id="PF02542"/>
    </source>
</evidence>
<feature type="binding site" evidence="1">
    <location>
        <position position="44"/>
    </location>
    <ligand>
        <name>a divalent metal cation</name>
        <dbReference type="ChEBI" id="CHEBI:60240"/>
    </ligand>
</feature>
<dbReference type="eggNOG" id="COG0245">
    <property type="taxonomic scope" value="Bacteria"/>
</dbReference>